<name>N2A8R2_9FIRM</name>
<keyword evidence="1" id="KW-0472">Membrane</keyword>
<feature type="transmembrane region" description="Helical" evidence="1">
    <location>
        <begin position="37"/>
        <end position="54"/>
    </location>
</feature>
<dbReference type="InterPro" id="IPR014245">
    <property type="entry name" value="Spore_III_AF"/>
</dbReference>
<evidence type="ECO:0000256" key="1">
    <source>
        <dbReference type="SAM" id="Phobius"/>
    </source>
</evidence>
<dbReference type="PATRIC" id="fig|1235802.3.peg.5098"/>
<sequence>MTAIIDWMKQFLILYLVLTILIQLAAAEEYKKYVRFLSGIILLLALITPVLRLVGGGGDSKMTHAYDRFWKQIDDFTKEAQKLRTQQNGYERQTYENAVSTNLSEQVQEQGILVSQVRVALSDDYRLQRVDVWLDVVYRQQHPSAPDKVTVFLKETYGLDETQIFIY</sequence>
<reference evidence="2 3" key="1">
    <citation type="journal article" date="2014" name="Genome Announc.">
        <title>Draft genome sequences of the altered schaedler flora, a defined bacterial community from gnotobiotic mice.</title>
        <authorList>
            <person name="Wannemuehler M.J."/>
            <person name="Overstreet A.M."/>
            <person name="Ward D.V."/>
            <person name="Phillips G.J."/>
        </authorList>
    </citation>
    <scope>NUCLEOTIDE SEQUENCE [LARGE SCALE GENOMIC DNA]</scope>
    <source>
        <strain evidence="2 3">ASF492</strain>
    </source>
</reference>
<organism evidence="2 3">
    <name type="scientific">Eubacterium plexicaudatum ASF492</name>
    <dbReference type="NCBI Taxonomy" id="1235802"/>
    <lineage>
        <taxon>Bacteria</taxon>
        <taxon>Bacillati</taxon>
        <taxon>Bacillota</taxon>
        <taxon>Clostridia</taxon>
        <taxon>Eubacteriales</taxon>
        <taxon>Eubacteriaceae</taxon>
        <taxon>Eubacterium</taxon>
    </lineage>
</organism>
<dbReference type="HOGENOM" id="CLU_104128_1_0_9"/>
<evidence type="ECO:0000313" key="3">
    <source>
        <dbReference type="Proteomes" id="UP000012589"/>
    </source>
</evidence>
<keyword evidence="1" id="KW-0812">Transmembrane</keyword>
<accession>N2A8R2</accession>
<dbReference type="Pfam" id="PF09581">
    <property type="entry name" value="Spore_III_AF"/>
    <property type="match status" value="1"/>
</dbReference>
<gene>
    <name evidence="2" type="ORF">C823_04841</name>
</gene>
<evidence type="ECO:0000313" key="2">
    <source>
        <dbReference type="EMBL" id="EMZ20724.1"/>
    </source>
</evidence>
<dbReference type="Proteomes" id="UP000012589">
    <property type="component" value="Unassembled WGS sequence"/>
</dbReference>
<comment type="caution">
    <text evidence="2">The sequence shown here is derived from an EMBL/GenBank/DDBJ whole genome shotgun (WGS) entry which is preliminary data.</text>
</comment>
<keyword evidence="1" id="KW-1133">Transmembrane helix</keyword>
<dbReference type="EMBL" id="AQFT01000140">
    <property type="protein sequence ID" value="EMZ20724.1"/>
    <property type="molecule type" value="Genomic_DNA"/>
</dbReference>
<dbReference type="AlphaFoldDB" id="N2A8R2"/>
<protein>
    <submittedName>
        <fullName evidence="2">Stage III sporulation protein AF</fullName>
    </submittedName>
</protein>
<dbReference type="eggNOG" id="ENOG50303ND">
    <property type="taxonomic scope" value="Bacteria"/>
</dbReference>
<keyword evidence="3" id="KW-1185">Reference proteome</keyword>
<dbReference type="STRING" id="1235802.C823_04841"/>
<dbReference type="OrthoDB" id="1771435at2"/>
<proteinExistence type="predicted"/>